<dbReference type="EMBL" id="ML993853">
    <property type="protein sequence ID" value="KAF2205549.1"/>
    <property type="molecule type" value="Genomic_DNA"/>
</dbReference>
<organism evidence="2 3">
    <name type="scientific">Delitschia confertaspora ATCC 74209</name>
    <dbReference type="NCBI Taxonomy" id="1513339"/>
    <lineage>
        <taxon>Eukaryota</taxon>
        <taxon>Fungi</taxon>
        <taxon>Dikarya</taxon>
        <taxon>Ascomycota</taxon>
        <taxon>Pezizomycotina</taxon>
        <taxon>Dothideomycetes</taxon>
        <taxon>Pleosporomycetidae</taxon>
        <taxon>Pleosporales</taxon>
        <taxon>Delitschiaceae</taxon>
        <taxon>Delitschia</taxon>
    </lineage>
</organism>
<keyword evidence="3" id="KW-1185">Reference proteome</keyword>
<name>A0A9P4JYI7_9PLEO</name>
<reference evidence="2" key="1">
    <citation type="journal article" date="2020" name="Stud. Mycol.">
        <title>101 Dothideomycetes genomes: a test case for predicting lifestyles and emergence of pathogens.</title>
        <authorList>
            <person name="Haridas S."/>
            <person name="Albert R."/>
            <person name="Binder M."/>
            <person name="Bloem J."/>
            <person name="Labutti K."/>
            <person name="Salamov A."/>
            <person name="Andreopoulos B."/>
            <person name="Baker S."/>
            <person name="Barry K."/>
            <person name="Bills G."/>
            <person name="Bluhm B."/>
            <person name="Cannon C."/>
            <person name="Castanera R."/>
            <person name="Culley D."/>
            <person name="Daum C."/>
            <person name="Ezra D."/>
            <person name="Gonzalez J."/>
            <person name="Henrissat B."/>
            <person name="Kuo A."/>
            <person name="Liang C."/>
            <person name="Lipzen A."/>
            <person name="Lutzoni F."/>
            <person name="Magnuson J."/>
            <person name="Mondo S."/>
            <person name="Nolan M."/>
            <person name="Ohm R."/>
            <person name="Pangilinan J."/>
            <person name="Park H.-J."/>
            <person name="Ramirez L."/>
            <person name="Alfaro M."/>
            <person name="Sun H."/>
            <person name="Tritt A."/>
            <person name="Yoshinaga Y."/>
            <person name="Zwiers L.-H."/>
            <person name="Turgeon B."/>
            <person name="Goodwin S."/>
            <person name="Spatafora J."/>
            <person name="Crous P."/>
            <person name="Grigoriev I."/>
        </authorList>
    </citation>
    <scope>NUCLEOTIDE SEQUENCE</scope>
    <source>
        <strain evidence="2">ATCC 74209</strain>
    </source>
</reference>
<feature type="region of interest" description="Disordered" evidence="1">
    <location>
        <begin position="338"/>
        <end position="358"/>
    </location>
</feature>
<sequence length="358" mass="39278">MSTKPQALANPPQKGGTFYDPIGNENRRISLSVSAVTVSEVHPFPPAEQLMDVDHAAVEGLPSPPADHTMDDDEVVPTVEENNSEYNITEVSKAGNAEEGSASGHAGCCGHCGAPTNWARLSFSKDTPVMPISPGPSPLSDAAGVENVTPSPLPPQFKCRFDDHNECRTGQTDMKLARKTISDHFGRNKAATRAIKDWPMFCRKHYQRATYKSDQWQLRKCMLINNQFASIEKQFPGMTYEIVLKKSENLRLNGYYLASANGQNSQAAAQAFAPNDSNKKNYEAPIPILRELGHYLGKNKSRNDVQKVVALVRDMLKKDEVKQFPALEFLPMFPEPTSTRRSAARATAASSISATAAQ</sequence>
<dbReference type="Proteomes" id="UP000799536">
    <property type="component" value="Unassembled WGS sequence"/>
</dbReference>
<evidence type="ECO:0000313" key="3">
    <source>
        <dbReference type="Proteomes" id="UP000799536"/>
    </source>
</evidence>
<protein>
    <submittedName>
        <fullName evidence="2">Uncharacterized protein</fullName>
    </submittedName>
</protein>
<feature type="region of interest" description="Disordered" evidence="1">
    <location>
        <begin position="1"/>
        <end position="20"/>
    </location>
</feature>
<dbReference type="AlphaFoldDB" id="A0A9P4JYI7"/>
<proteinExistence type="predicted"/>
<dbReference type="OrthoDB" id="4161595at2759"/>
<comment type="caution">
    <text evidence="2">The sequence shown here is derived from an EMBL/GenBank/DDBJ whole genome shotgun (WGS) entry which is preliminary data.</text>
</comment>
<evidence type="ECO:0000256" key="1">
    <source>
        <dbReference type="SAM" id="MobiDB-lite"/>
    </source>
</evidence>
<gene>
    <name evidence="2" type="ORF">GQ43DRAFT_501043</name>
</gene>
<accession>A0A9P4JYI7</accession>
<evidence type="ECO:0000313" key="2">
    <source>
        <dbReference type="EMBL" id="KAF2205549.1"/>
    </source>
</evidence>